<dbReference type="CDD" id="cd09071">
    <property type="entry name" value="FAR_C"/>
    <property type="match status" value="1"/>
</dbReference>
<dbReference type="GO" id="GO:0102965">
    <property type="term" value="F:alcohol-forming long-chain fatty acyl-CoA reductase activity"/>
    <property type="evidence" value="ECO:0007669"/>
    <property type="project" value="UniProtKB-EC"/>
</dbReference>
<evidence type="ECO:0000256" key="7">
    <source>
        <dbReference type="ARBA" id="ARBA00023098"/>
    </source>
</evidence>
<dbReference type="InterPro" id="IPR033640">
    <property type="entry name" value="FAR_C"/>
</dbReference>
<keyword evidence="3 10" id="KW-0444">Lipid biosynthesis</keyword>
<keyword evidence="14" id="KW-1185">Reference proteome</keyword>
<evidence type="ECO:0000256" key="6">
    <source>
        <dbReference type="ARBA" id="ARBA00022989"/>
    </source>
</evidence>
<gene>
    <name evidence="13" type="ORF">RI129_013264</name>
</gene>
<evidence type="ECO:0000256" key="2">
    <source>
        <dbReference type="ARBA" id="ARBA00005928"/>
    </source>
</evidence>
<dbReference type="EMBL" id="JAVRBK010000010">
    <property type="protein sequence ID" value="KAK5638969.1"/>
    <property type="molecule type" value="Genomic_DNA"/>
</dbReference>
<comment type="caution">
    <text evidence="13">The sequence shown here is derived from an EMBL/GenBank/DDBJ whole genome shotgun (WGS) entry which is preliminary data.</text>
</comment>
<protein>
    <recommendedName>
        <fullName evidence="10">Fatty acyl-CoA reductase</fullName>
        <ecNumber evidence="10">1.2.1.84</ecNumber>
    </recommendedName>
</protein>
<evidence type="ECO:0000313" key="13">
    <source>
        <dbReference type="EMBL" id="KAK5638969.1"/>
    </source>
</evidence>
<dbReference type="Proteomes" id="UP001329430">
    <property type="component" value="Chromosome 10"/>
</dbReference>
<keyword evidence="5 10" id="KW-0521">NADP</keyword>
<comment type="subcellular location">
    <subcellularLocation>
        <location evidence="1">Membrane</location>
        <topology evidence="1">Multi-pass membrane protein</topology>
    </subcellularLocation>
</comment>
<keyword evidence="4 10" id="KW-0812">Transmembrane</keyword>
<dbReference type="Pfam" id="PF07993">
    <property type="entry name" value="NAD_binding_4"/>
    <property type="match status" value="1"/>
</dbReference>
<dbReference type="InterPro" id="IPR036291">
    <property type="entry name" value="NAD(P)-bd_dom_sf"/>
</dbReference>
<evidence type="ECO:0000313" key="14">
    <source>
        <dbReference type="Proteomes" id="UP001329430"/>
    </source>
</evidence>
<dbReference type="PANTHER" id="PTHR11011:SF60">
    <property type="entry name" value="FATTY ACYL-COA REDUCTASE-RELATED"/>
    <property type="match status" value="1"/>
</dbReference>
<evidence type="ECO:0000259" key="12">
    <source>
        <dbReference type="Pfam" id="PF07993"/>
    </source>
</evidence>
<feature type="domain" description="Fatty acyl-CoA reductase C-terminal" evidence="11">
    <location>
        <begin position="375"/>
        <end position="467"/>
    </location>
</feature>
<name>A0AAN7V7W4_9COLE</name>
<dbReference type="GO" id="GO:0035336">
    <property type="term" value="P:long-chain fatty-acyl-CoA metabolic process"/>
    <property type="evidence" value="ECO:0007669"/>
    <property type="project" value="TreeGrafter"/>
</dbReference>
<reference evidence="13 14" key="1">
    <citation type="journal article" date="2024" name="Insects">
        <title>An Improved Chromosome-Level Genome Assembly of the Firefly Pyrocoelia pectoralis.</title>
        <authorList>
            <person name="Fu X."/>
            <person name="Meyer-Rochow V.B."/>
            <person name="Ballantyne L."/>
            <person name="Zhu X."/>
        </authorList>
    </citation>
    <scope>NUCLEOTIDE SEQUENCE [LARGE SCALE GENOMIC DNA]</scope>
    <source>
        <strain evidence="13">XCY_ONT2</strain>
    </source>
</reference>
<evidence type="ECO:0000256" key="4">
    <source>
        <dbReference type="ARBA" id="ARBA00022692"/>
    </source>
</evidence>
<evidence type="ECO:0000256" key="9">
    <source>
        <dbReference type="ARBA" id="ARBA00052530"/>
    </source>
</evidence>
<keyword evidence="7 10" id="KW-0443">Lipid metabolism</keyword>
<dbReference type="Gene3D" id="3.40.50.720">
    <property type="entry name" value="NAD(P)-binding Rossmann-like Domain"/>
    <property type="match status" value="1"/>
</dbReference>
<dbReference type="CDD" id="cd05236">
    <property type="entry name" value="FAR-N_SDR_e"/>
    <property type="match status" value="1"/>
</dbReference>
<evidence type="ECO:0000256" key="5">
    <source>
        <dbReference type="ARBA" id="ARBA00022857"/>
    </source>
</evidence>
<keyword evidence="6 10" id="KW-1133">Transmembrane helix</keyword>
<evidence type="ECO:0000259" key="11">
    <source>
        <dbReference type="Pfam" id="PF03015"/>
    </source>
</evidence>
<dbReference type="EC" id="1.2.1.84" evidence="10"/>
<keyword evidence="8 10" id="KW-0472">Membrane</keyword>
<feature type="transmembrane region" description="Helical" evidence="10">
    <location>
        <begin position="484"/>
        <end position="508"/>
    </location>
</feature>
<organism evidence="13 14">
    <name type="scientific">Pyrocoelia pectoralis</name>
    <dbReference type="NCBI Taxonomy" id="417401"/>
    <lineage>
        <taxon>Eukaryota</taxon>
        <taxon>Metazoa</taxon>
        <taxon>Ecdysozoa</taxon>
        <taxon>Arthropoda</taxon>
        <taxon>Hexapoda</taxon>
        <taxon>Insecta</taxon>
        <taxon>Pterygota</taxon>
        <taxon>Neoptera</taxon>
        <taxon>Endopterygota</taxon>
        <taxon>Coleoptera</taxon>
        <taxon>Polyphaga</taxon>
        <taxon>Elateriformia</taxon>
        <taxon>Elateroidea</taxon>
        <taxon>Lampyridae</taxon>
        <taxon>Lampyrinae</taxon>
        <taxon>Pyrocoelia</taxon>
    </lineage>
</organism>
<dbReference type="GO" id="GO:0016020">
    <property type="term" value="C:membrane"/>
    <property type="evidence" value="ECO:0007669"/>
    <property type="project" value="UniProtKB-SubCell"/>
</dbReference>
<dbReference type="AlphaFoldDB" id="A0AAN7V7W4"/>
<feature type="domain" description="Thioester reductase (TE)" evidence="12">
    <location>
        <begin position="35"/>
        <end position="304"/>
    </location>
</feature>
<evidence type="ECO:0000256" key="1">
    <source>
        <dbReference type="ARBA" id="ARBA00004141"/>
    </source>
</evidence>
<dbReference type="InterPro" id="IPR013120">
    <property type="entry name" value="FAR_NAD-bd"/>
</dbReference>
<comment type="catalytic activity">
    <reaction evidence="9 10">
        <text>a long-chain fatty acyl-CoA + 2 NADPH + 2 H(+) = a long-chain primary fatty alcohol + 2 NADP(+) + CoA</text>
        <dbReference type="Rhea" id="RHEA:52716"/>
        <dbReference type="ChEBI" id="CHEBI:15378"/>
        <dbReference type="ChEBI" id="CHEBI:57287"/>
        <dbReference type="ChEBI" id="CHEBI:57783"/>
        <dbReference type="ChEBI" id="CHEBI:58349"/>
        <dbReference type="ChEBI" id="CHEBI:77396"/>
        <dbReference type="ChEBI" id="CHEBI:83139"/>
        <dbReference type="EC" id="1.2.1.84"/>
    </reaction>
</comment>
<dbReference type="Pfam" id="PF03015">
    <property type="entry name" value="Sterile"/>
    <property type="match status" value="1"/>
</dbReference>
<evidence type="ECO:0000256" key="8">
    <source>
        <dbReference type="ARBA" id="ARBA00023136"/>
    </source>
</evidence>
<comment type="similarity">
    <text evidence="2 10">Belongs to the fatty acyl-CoA reductase family.</text>
</comment>
<dbReference type="GO" id="GO:0080019">
    <property type="term" value="F:alcohol-forming very long-chain fatty acyl-CoA reductase activity"/>
    <property type="evidence" value="ECO:0007669"/>
    <property type="project" value="InterPro"/>
</dbReference>
<dbReference type="PANTHER" id="PTHR11011">
    <property type="entry name" value="MALE STERILITY PROTEIN 2-RELATED"/>
    <property type="match status" value="1"/>
</dbReference>
<evidence type="ECO:0000256" key="10">
    <source>
        <dbReference type="RuleBase" id="RU363097"/>
    </source>
</evidence>
<dbReference type="GO" id="GO:0005777">
    <property type="term" value="C:peroxisome"/>
    <property type="evidence" value="ECO:0007669"/>
    <property type="project" value="TreeGrafter"/>
</dbReference>
<proteinExistence type="inferred from homology"/>
<dbReference type="FunFam" id="3.40.50.720:FF:000143">
    <property type="entry name" value="Fatty acyl-CoA reductase"/>
    <property type="match status" value="1"/>
</dbReference>
<evidence type="ECO:0000256" key="3">
    <source>
        <dbReference type="ARBA" id="ARBA00022516"/>
    </source>
</evidence>
<accession>A0AAN7V7W4</accession>
<keyword evidence="10" id="KW-0560">Oxidoreductase</keyword>
<dbReference type="SUPFAM" id="SSF51735">
    <property type="entry name" value="NAD(P)-binding Rossmann-fold domains"/>
    <property type="match status" value="1"/>
</dbReference>
<dbReference type="InterPro" id="IPR026055">
    <property type="entry name" value="FAR"/>
</dbReference>
<feature type="transmembrane region" description="Helical" evidence="10">
    <location>
        <begin position="366"/>
        <end position="389"/>
    </location>
</feature>
<comment type="function">
    <text evidence="10">Catalyzes the reduction of fatty acyl-CoA to fatty alcohols.</text>
</comment>
<sequence>MKMFESHIYPKDDLRIDDDGLSEIQQFYKDATVFITGATGFLGKLLLEKLLRRCRGIKRIYILVRSKKQNYVERLDKMFEECIFEDIRINYKDVLAKVHVICGDLSLPNLGLNEEDREVLKREVNFIFHLAATVRFDEDLKTATYINVRATWDLLKLALKVANLRVFVHVSTAFTFPARHHIDEEKYEIEINAESLINLVNTTEDAKLQEITPSILGKWPNTYTFTKAIAEDLLFRKAEGLLYAIVRPSIVISTAKEPISGWTDNFGGITGLYIGIELGLVHVIEANYKKVLEVVPADYVVNNIVAVAWYTEVNKNKTNNIYNYVSSPQKPIYCDVANGLLSKSVDNIPTIHQFWHKFTIYASNKYMLIVLHYILHVSMGYIIDFLNLLQGQKPFAVKKYRQASSRLEVINYFVRGEWTFGNNNTQLLWKGMSLKDRQLFNFDMESHNWEEYAATYGHGLRVYLLKDPMDTVPQAKKRQMKLKVAHYTITLILLFIICSVSFCLLNIFCYKLLS</sequence>